<feature type="transmembrane region" description="Helical" evidence="1">
    <location>
        <begin position="118"/>
        <end position="139"/>
    </location>
</feature>
<organism evidence="3 4">
    <name type="scientific">Hermetia illucens</name>
    <name type="common">Black soldier fly</name>
    <dbReference type="NCBI Taxonomy" id="343691"/>
    <lineage>
        <taxon>Eukaryota</taxon>
        <taxon>Metazoa</taxon>
        <taxon>Ecdysozoa</taxon>
        <taxon>Arthropoda</taxon>
        <taxon>Hexapoda</taxon>
        <taxon>Insecta</taxon>
        <taxon>Pterygota</taxon>
        <taxon>Neoptera</taxon>
        <taxon>Endopterygota</taxon>
        <taxon>Diptera</taxon>
        <taxon>Brachycera</taxon>
        <taxon>Stratiomyomorpha</taxon>
        <taxon>Stratiomyidae</taxon>
        <taxon>Hermetiinae</taxon>
        <taxon>Hermetia</taxon>
    </lineage>
</organism>
<gene>
    <name evidence="3" type="ORF">HERILL_LOCUS12668</name>
</gene>
<evidence type="ECO:0000259" key="2">
    <source>
        <dbReference type="Pfam" id="PF01757"/>
    </source>
</evidence>
<dbReference type="Pfam" id="PF01757">
    <property type="entry name" value="Acyl_transf_3"/>
    <property type="match status" value="1"/>
</dbReference>
<feature type="domain" description="Acyltransferase 3" evidence="2">
    <location>
        <begin position="6"/>
        <end position="183"/>
    </location>
</feature>
<reference evidence="3 4" key="1">
    <citation type="submission" date="2020-11" db="EMBL/GenBank/DDBJ databases">
        <authorList>
            <person name="Wallbank WR R."/>
            <person name="Pardo Diaz C."/>
            <person name="Kozak K."/>
            <person name="Martin S."/>
            <person name="Jiggins C."/>
            <person name="Moest M."/>
            <person name="Warren A I."/>
            <person name="Generalovic N T."/>
            <person name="Byers J.R.P. K."/>
            <person name="Montejo-Kovacevich G."/>
            <person name="Yen C E."/>
        </authorList>
    </citation>
    <scope>NUCLEOTIDE SEQUENCE [LARGE SCALE GENOMIC DNA]</scope>
</reference>
<dbReference type="OrthoDB" id="118951at2759"/>
<proteinExistence type="predicted"/>
<protein>
    <recommendedName>
        <fullName evidence="2">Acyltransferase 3 domain-containing protein</fullName>
    </recommendedName>
</protein>
<dbReference type="AlphaFoldDB" id="A0A7R8YZP1"/>
<keyword evidence="1" id="KW-1133">Transmembrane helix</keyword>
<evidence type="ECO:0000313" key="4">
    <source>
        <dbReference type="Proteomes" id="UP000594454"/>
    </source>
</evidence>
<sequence length="269" mass="30826">MLLNSVKCLIHTWYLSVDMQLYVLAPLVLIPLHKWRKKFIPVIIFIMAGLSSYTFYVILEEEANIMKSIETFWSLNLNKMFVFVYFGIQTRAVPWLLGVLLGYGIFNLKEQRCQLSKLTVTAGWVCSLITVLAIIFGPYEAQQILAKNDVLDNAFYGSLSRIGWSLCVIWLIFACHQGYGGLLDSFLSYRSSRDCEVVGTYESFQRLWRDLGIIMTVSTFLVLIFESPIVALEQFLLRSEHKRTNINGRSTQVVDLDESSQNGEISSRM</sequence>
<feature type="transmembrane region" description="Helical" evidence="1">
    <location>
        <begin position="159"/>
        <end position="183"/>
    </location>
</feature>
<accession>A0A7R8YZP1</accession>
<dbReference type="InterPro" id="IPR052728">
    <property type="entry name" value="O2_lipid_transport_reg"/>
</dbReference>
<dbReference type="PANTHER" id="PTHR11161">
    <property type="entry name" value="O-ACYLTRANSFERASE"/>
    <property type="match status" value="1"/>
</dbReference>
<dbReference type="InParanoid" id="A0A7R8YZP1"/>
<feature type="transmembrane region" description="Helical" evidence="1">
    <location>
        <begin position="12"/>
        <end position="32"/>
    </location>
</feature>
<feature type="transmembrane region" description="Helical" evidence="1">
    <location>
        <begin position="211"/>
        <end position="232"/>
    </location>
</feature>
<feature type="transmembrane region" description="Helical" evidence="1">
    <location>
        <begin position="39"/>
        <end position="59"/>
    </location>
</feature>
<dbReference type="GO" id="GO:0016747">
    <property type="term" value="F:acyltransferase activity, transferring groups other than amino-acyl groups"/>
    <property type="evidence" value="ECO:0007669"/>
    <property type="project" value="InterPro"/>
</dbReference>
<evidence type="ECO:0000256" key="1">
    <source>
        <dbReference type="SAM" id="Phobius"/>
    </source>
</evidence>
<evidence type="ECO:0000313" key="3">
    <source>
        <dbReference type="EMBL" id="CAD7090167.1"/>
    </source>
</evidence>
<name>A0A7R8YZP1_HERIL</name>
<dbReference type="EMBL" id="LR899013">
    <property type="protein sequence ID" value="CAD7090167.1"/>
    <property type="molecule type" value="Genomic_DNA"/>
</dbReference>
<dbReference type="PANTHER" id="PTHR11161:SF0">
    <property type="entry name" value="O-ACYLTRANSFERASE LIKE PROTEIN"/>
    <property type="match status" value="1"/>
</dbReference>
<keyword evidence="1" id="KW-0472">Membrane</keyword>
<keyword evidence="1" id="KW-0812">Transmembrane</keyword>
<keyword evidence="4" id="KW-1185">Reference proteome</keyword>
<feature type="transmembrane region" description="Helical" evidence="1">
    <location>
        <begin position="79"/>
        <end position="106"/>
    </location>
</feature>
<dbReference type="InterPro" id="IPR002656">
    <property type="entry name" value="Acyl_transf_3_dom"/>
</dbReference>
<dbReference type="Proteomes" id="UP000594454">
    <property type="component" value="Chromosome 5"/>
</dbReference>